<dbReference type="Proteomes" id="UP000000493">
    <property type="component" value="Chromosome"/>
</dbReference>
<name>A0A7U4E8U9_RUNSL</name>
<reference evidence="4" key="1">
    <citation type="submission" date="2011-06" db="EMBL/GenBank/DDBJ databases">
        <title>The complete genome of chromosome of Runella slithyformis DSM 19594.</title>
        <authorList>
            <consortium name="US DOE Joint Genome Institute (JGI-PGF)"/>
            <person name="Lucas S."/>
            <person name="Han J."/>
            <person name="Lapidus A."/>
            <person name="Bruce D."/>
            <person name="Goodwin L."/>
            <person name="Pitluck S."/>
            <person name="Peters L."/>
            <person name="Kyrpides N."/>
            <person name="Mavromatis K."/>
            <person name="Ivanova N."/>
            <person name="Ovchinnikova G."/>
            <person name="Zhang X."/>
            <person name="Misra M."/>
            <person name="Detter J.C."/>
            <person name="Tapia R."/>
            <person name="Han C."/>
            <person name="Land M."/>
            <person name="Hauser L."/>
            <person name="Markowitz V."/>
            <person name="Cheng J.-F."/>
            <person name="Hugenholtz P."/>
            <person name="Woyke T."/>
            <person name="Wu D."/>
            <person name="Tindall B."/>
            <person name="Faehrich R."/>
            <person name="Brambilla E."/>
            <person name="Klenk H.-P."/>
            <person name="Eisen J.A."/>
        </authorList>
    </citation>
    <scope>NUCLEOTIDE SEQUENCE [LARGE SCALE GENOMIC DNA]</scope>
    <source>
        <strain evidence="4">ATCC 29530 / DSM 19594 / LMG 11500 / NCIMB 11436 / LSU 4</strain>
    </source>
</reference>
<dbReference type="KEGG" id="rsi:Runsl_5457"/>
<proteinExistence type="inferred from homology"/>
<feature type="domain" description="HEPN" evidence="2">
    <location>
        <begin position="11"/>
        <end position="124"/>
    </location>
</feature>
<dbReference type="InterPro" id="IPR052226">
    <property type="entry name" value="UPF0332_toxin"/>
</dbReference>
<organism evidence="3 4">
    <name type="scientific">Runella slithyformis (strain ATCC 29530 / DSM 19594 / LMG 11500 / NCIMB 11436 / LSU 4)</name>
    <dbReference type="NCBI Taxonomy" id="761193"/>
    <lineage>
        <taxon>Bacteria</taxon>
        <taxon>Pseudomonadati</taxon>
        <taxon>Bacteroidota</taxon>
        <taxon>Cytophagia</taxon>
        <taxon>Cytophagales</taxon>
        <taxon>Spirosomataceae</taxon>
        <taxon>Runella</taxon>
    </lineage>
</organism>
<accession>A0A7U4E8U9</accession>
<dbReference type="AlphaFoldDB" id="A0A7U4E8U9"/>
<dbReference type="Pfam" id="PF05168">
    <property type="entry name" value="HEPN"/>
    <property type="match status" value="1"/>
</dbReference>
<dbReference type="InterPro" id="IPR007842">
    <property type="entry name" value="HEPN_dom"/>
</dbReference>
<gene>
    <name evidence="3" type="ordered locus">Runsl_5457</name>
</gene>
<evidence type="ECO:0000313" key="3">
    <source>
        <dbReference type="EMBL" id="AEI51748.1"/>
    </source>
</evidence>
<dbReference type="RefSeq" id="WP_013931016.1">
    <property type="nucleotide sequence ID" value="NC_015703.1"/>
</dbReference>
<comment type="similarity">
    <text evidence="1">Belongs to the UPF0332 family.</text>
</comment>
<evidence type="ECO:0000259" key="2">
    <source>
        <dbReference type="Pfam" id="PF05168"/>
    </source>
</evidence>
<sequence length="138" mass="16071">MESEFSHLYEAQLWLERAKDTIHASDINLKHELLLTAINRVYYSMFYCSTALLRSEGVVAKSHSGVINKFSELFIKTNRISIIHSVNFRNAFEYRQSVDYDIEVSISEEEAKLLLQNAHDFYKASSDYLQNLIRNSNL</sequence>
<dbReference type="PANTHER" id="PTHR36565">
    <property type="entry name" value="UPF0332 PROTEIN TM_1000"/>
    <property type="match status" value="1"/>
</dbReference>
<dbReference type="EMBL" id="CP002859">
    <property type="protein sequence ID" value="AEI51748.1"/>
    <property type="molecule type" value="Genomic_DNA"/>
</dbReference>
<evidence type="ECO:0000256" key="1">
    <source>
        <dbReference type="ARBA" id="ARBA00038248"/>
    </source>
</evidence>
<evidence type="ECO:0000313" key="4">
    <source>
        <dbReference type="Proteomes" id="UP000000493"/>
    </source>
</evidence>
<protein>
    <submittedName>
        <fullName evidence="3">HEPN domain protein</fullName>
    </submittedName>
</protein>
<dbReference type="PANTHER" id="PTHR36565:SF1">
    <property type="entry name" value="UPF0332 PROTEIN TM_1000"/>
    <property type="match status" value="1"/>
</dbReference>
<dbReference type="Gene3D" id="1.20.120.330">
    <property type="entry name" value="Nucleotidyltransferases domain 2"/>
    <property type="match status" value="1"/>
</dbReference>
<reference evidence="3 4" key="2">
    <citation type="journal article" date="2012" name="Stand. Genomic Sci.">
        <title>Complete genome sequence of the aquatic bacterium Runella slithyformis type strain (LSU 4(T)).</title>
        <authorList>
            <person name="Copeland A."/>
            <person name="Zhang X."/>
            <person name="Misra M."/>
            <person name="Lapidus A."/>
            <person name="Nolan M."/>
            <person name="Lucas S."/>
            <person name="Deshpande S."/>
            <person name="Cheng J.F."/>
            <person name="Tapia R."/>
            <person name="Goodwin L.A."/>
            <person name="Pitluck S."/>
            <person name="Liolios K."/>
            <person name="Pagani I."/>
            <person name="Ivanova N."/>
            <person name="Mikhailova N."/>
            <person name="Pati A."/>
            <person name="Chen A."/>
            <person name="Palaniappan K."/>
            <person name="Land M."/>
            <person name="Hauser L."/>
            <person name="Pan C."/>
            <person name="Jeffries C.D."/>
            <person name="Detter J.C."/>
            <person name="Brambilla E.M."/>
            <person name="Rohde M."/>
            <person name="Djao O.D."/>
            <person name="Goker M."/>
            <person name="Sikorski J."/>
            <person name="Tindall B.J."/>
            <person name="Woyke T."/>
            <person name="Bristow J."/>
            <person name="Eisen J.A."/>
            <person name="Markowitz V."/>
            <person name="Hugenholtz P."/>
            <person name="Kyrpides N.C."/>
            <person name="Klenk H.P."/>
            <person name="Mavromatis K."/>
        </authorList>
    </citation>
    <scope>NUCLEOTIDE SEQUENCE [LARGE SCALE GENOMIC DNA]</scope>
    <source>
        <strain evidence="4">ATCC 29530 / DSM 19594 / LMG 11500 / NCIMB 11436 / LSU 4</strain>
    </source>
</reference>
<keyword evidence="4" id="KW-1185">Reference proteome</keyword>